<reference evidence="1" key="1">
    <citation type="submission" date="2018-05" db="EMBL/GenBank/DDBJ databases">
        <authorList>
            <person name="Lanie J.A."/>
            <person name="Ng W.-L."/>
            <person name="Kazmierczak K.M."/>
            <person name="Andrzejewski T.M."/>
            <person name="Davidsen T.M."/>
            <person name="Wayne K.J."/>
            <person name="Tettelin H."/>
            <person name="Glass J.I."/>
            <person name="Rusch D."/>
            <person name="Podicherti R."/>
            <person name="Tsui H.-C.T."/>
            <person name="Winkler M.E."/>
        </authorList>
    </citation>
    <scope>NUCLEOTIDE SEQUENCE</scope>
</reference>
<gene>
    <name evidence="1" type="ORF">METZ01_LOCUS275299</name>
</gene>
<dbReference type="GO" id="GO:0015774">
    <property type="term" value="P:polysaccharide transport"/>
    <property type="evidence" value="ECO:0007669"/>
    <property type="project" value="InterPro"/>
</dbReference>
<proteinExistence type="predicted"/>
<sequence>IFYKYNDFYHFSQNEILGILEHECKLYELILDEIQPDFLITTETALHQQHLFYEICRKRGIKVLMLNQSKIAYKCIISQQLHKLDFMPDLSKVTSKKRTFDELLNVITSTDNTKQLKLYSKNFGNSKSSKLKAVSEYIFKSDNSNTETHFSYYGRSKFKVLVDYLIKSRKATTRKTFIDKYLEYEIHDNEQFVLFTLHQEPERTLLIASPFYTNQLEVIRHIAKSLPPGYKLYVKEHFSQLLREWREISYYKEIIEIPNVRLYHPSANIESLIQKSSLVISIGGTTSFEAAFYQKPSIIMADLGFAILPSVQKLNSLEELPLMIRHGLETKVNSDDLDRYLSILDEHSFDFDLKGYESNELNFFRHGGNFQDTIIMNEQMKLFLDENIDLFDILTKNYILKLEKLKQN</sequence>
<dbReference type="Pfam" id="PF05159">
    <property type="entry name" value="Capsule_synth"/>
    <property type="match status" value="1"/>
</dbReference>
<organism evidence="1">
    <name type="scientific">marine metagenome</name>
    <dbReference type="NCBI Taxonomy" id="408172"/>
    <lineage>
        <taxon>unclassified sequences</taxon>
        <taxon>metagenomes</taxon>
        <taxon>ecological metagenomes</taxon>
    </lineage>
</organism>
<dbReference type="GO" id="GO:0000271">
    <property type="term" value="P:polysaccharide biosynthetic process"/>
    <property type="evidence" value="ECO:0007669"/>
    <property type="project" value="InterPro"/>
</dbReference>
<accession>A0A382KFS8</accession>
<dbReference type="AlphaFoldDB" id="A0A382KFS8"/>
<dbReference type="SUPFAM" id="SSF53756">
    <property type="entry name" value="UDP-Glycosyltransferase/glycogen phosphorylase"/>
    <property type="match status" value="1"/>
</dbReference>
<dbReference type="EMBL" id="UINC01079953">
    <property type="protein sequence ID" value="SVC22445.1"/>
    <property type="molecule type" value="Genomic_DNA"/>
</dbReference>
<dbReference type="Gene3D" id="3.40.50.2000">
    <property type="entry name" value="Glycogen Phosphorylase B"/>
    <property type="match status" value="1"/>
</dbReference>
<dbReference type="InterPro" id="IPR007833">
    <property type="entry name" value="Capsule_polysaccharide_synth"/>
</dbReference>
<evidence type="ECO:0008006" key="2">
    <source>
        <dbReference type="Google" id="ProtNLM"/>
    </source>
</evidence>
<name>A0A382KFS8_9ZZZZ</name>
<evidence type="ECO:0000313" key="1">
    <source>
        <dbReference type="EMBL" id="SVC22445.1"/>
    </source>
</evidence>
<feature type="non-terminal residue" evidence="1">
    <location>
        <position position="1"/>
    </location>
</feature>
<protein>
    <recommendedName>
        <fullName evidence="2">Capsule polysaccharide biosynthesis protein</fullName>
    </recommendedName>
</protein>